<name>A0A1S8AAH1_ROSNE</name>
<gene>
    <name evidence="2" type="ORF">SAMD00023353_6200350</name>
</gene>
<dbReference type="Proteomes" id="UP000054516">
    <property type="component" value="Unassembled WGS sequence"/>
</dbReference>
<accession>A0A1S8AAH1</accession>
<dbReference type="EMBL" id="DF977507">
    <property type="protein sequence ID" value="GAW27013.1"/>
    <property type="molecule type" value="Genomic_DNA"/>
</dbReference>
<proteinExistence type="predicted"/>
<sequence>MSITTSYPSNEGSSTTSITDVTIYTEGTVTDISEPSNPNPFPFIPEPITIWSLSNLATLPYFEEDRPDRVITNPTLLMPSQGQQATSRYDELPVPGIGVAGSRMGMAVVLRSMQDELLFGVGAWAEG</sequence>
<keyword evidence="3" id="KW-1185">Reference proteome</keyword>
<feature type="region of interest" description="Disordered" evidence="1">
    <location>
        <begin position="1"/>
        <end position="21"/>
    </location>
</feature>
<evidence type="ECO:0000313" key="2">
    <source>
        <dbReference type="EMBL" id="GAW27013.1"/>
    </source>
</evidence>
<organism evidence="2">
    <name type="scientific">Rosellinia necatrix</name>
    <name type="common">White root-rot fungus</name>
    <dbReference type="NCBI Taxonomy" id="77044"/>
    <lineage>
        <taxon>Eukaryota</taxon>
        <taxon>Fungi</taxon>
        <taxon>Dikarya</taxon>
        <taxon>Ascomycota</taxon>
        <taxon>Pezizomycotina</taxon>
        <taxon>Sordariomycetes</taxon>
        <taxon>Xylariomycetidae</taxon>
        <taxon>Xylariales</taxon>
        <taxon>Xylariaceae</taxon>
        <taxon>Rosellinia</taxon>
    </lineage>
</organism>
<protein>
    <submittedName>
        <fullName evidence="2">Uncharacterized protein</fullName>
    </submittedName>
</protein>
<reference evidence="2" key="1">
    <citation type="submission" date="2016-03" db="EMBL/GenBank/DDBJ databases">
        <title>Draft genome sequence of Rosellinia necatrix.</title>
        <authorList>
            <person name="Kanematsu S."/>
        </authorList>
    </citation>
    <scope>NUCLEOTIDE SEQUENCE [LARGE SCALE GENOMIC DNA]</scope>
    <source>
        <strain evidence="2">W97</strain>
    </source>
</reference>
<evidence type="ECO:0000313" key="3">
    <source>
        <dbReference type="Proteomes" id="UP000054516"/>
    </source>
</evidence>
<evidence type="ECO:0000256" key="1">
    <source>
        <dbReference type="SAM" id="MobiDB-lite"/>
    </source>
</evidence>
<dbReference type="AlphaFoldDB" id="A0A1S8AAH1"/>